<organism evidence="1 2">
    <name type="scientific">Anisodus acutangulus</name>
    <dbReference type="NCBI Taxonomy" id="402998"/>
    <lineage>
        <taxon>Eukaryota</taxon>
        <taxon>Viridiplantae</taxon>
        <taxon>Streptophyta</taxon>
        <taxon>Embryophyta</taxon>
        <taxon>Tracheophyta</taxon>
        <taxon>Spermatophyta</taxon>
        <taxon>Magnoliopsida</taxon>
        <taxon>eudicotyledons</taxon>
        <taxon>Gunneridae</taxon>
        <taxon>Pentapetalae</taxon>
        <taxon>asterids</taxon>
        <taxon>lamiids</taxon>
        <taxon>Solanales</taxon>
        <taxon>Solanaceae</taxon>
        <taxon>Solanoideae</taxon>
        <taxon>Hyoscyameae</taxon>
        <taxon>Anisodus</taxon>
    </lineage>
</organism>
<reference evidence="2" key="1">
    <citation type="journal article" date="2023" name="Proc. Natl. Acad. Sci. U.S.A.">
        <title>Genomic and structural basis for evolution of tropane alkaloid biosynthesis.</title>
        <authorList>
            <person name="Wanga Y.-J."/>
            <person name="Taina T."/>
            <person name="Yua J.-Y."/>
            <person name="Lia J."/>
            <person name="Xua B."/>
            <person name="Chenc J."/>
            <person name="D'Auriad J.C."/>
            <person name="Huanga J.-P."/>
            <person name="Huanga S.-X."/>
        </authorList>
    </citation>
    <scope>NUCLEOTIDE SEQUENCE [LARGE SCALE GENOMIC DNA]</scope>
    <source>
        <strain evidence="2">cv. KIB-2019</strain>
    </source>
</reference>
<gene>
    <name evidence="1" type="ORF">K7X08_023016</name>
</gene>
<evidence type="ECO:0000313" key="1">
    <source>
        <dbReference type="EMBL" id="KAJ8556258.1"/>
    </source>
</evidence>
<name>A0A9Q1MBP4_9SOLA</name>
<dbReference type="AlphaFoldDB" id="A0A9Q1MBP4"/>
<dbReference type="EMBL" id="JAJAGQ010000008">
    <property type="protein sequence ID" value="KAJ8556258.1"/>
    <property type="molecule type" value="Genomic_DNA"/>
</dbReference>
<proteinExistence type="predicted"/>
<comment type="caution">
    <text evidence="1">The sequence shown here is derived from an EMBL/GenBank/DDBJ whole genome shotgun (WGS) entry which is preliminary data.</text>
</comment>
<accession>A0A9Q1MBP4</accession>
<protein>
    <submittedName>
        <fullName evidence="1">Uncharacterized protein</fullName>
    </submittedName>
</protein>
<evidence type="ECO:0000313" key="2">
    <source>
        <dbReference type="Proteomes" id="UP001152561"/>
    </source>
</evidence>
<sequence length="103" mass="11472">MKFLVPSKSELGNEDFHNYDFSPYPVQVHEQNIQADQTASSAKENEQVHELNTLVVAGDGVVPPKKVHEVNMQADQTESSVKENEEVIDSHLVTARDGVKDIL</sequence>
<dbReference type="Proteomes" id="UP001152561">
    <property type="component" value="Unassembled WGS sequence"/>
</dbReference>
<keyword evidence="2" id="KW-1185">Reference proteome</keyword>